<reference evidence="1 2" key="1">
    <citation type="journal article" date="2018" name="Genome Announc.">
        <title>Genome Sequence of Geothermobacter sp. HR-1 Iron Reducer from the Loihi Seamount.</title>
        <authorList>
            <person name="Smith H."/>
            <person name="Abuyen K."/>
            <person name="Tremblay J."/>
            <person name="Savalia P."/>
            <person name="Perez-Rodriguez I."/>
            <person name="Emerson D."/>
            <person name="Tully B."/>
            <person name="Amend J."/>
        </authorList>
    </citation>
    <scope>NUCLEOTIDE SEQUENCE [LARGE SCALE GENOMIC DNA]</scope>
    <source>
        <strain evidence="1 2">HR-1</strain>
    </source>
</reference>
<organism evidence="1 2">
    <name type="scientific">Geothermobacter hydrogeniphilus</name>
    <dbReference type="NCBI Taxonomy" id="1969733"/>
    <lineage>
        <taxon>Bacteria</taxon>
        <taxon>Pseudomonadati</taxon>
        <taxon>Thermodesulfobacteriota</taxon>
        <taxon>Desulfuromonadia</taxon>
        <taxon>Desulfuromonadales</taxon>
        <taxon>Geothermobacteraceae</taxon>
        <taxon>Geothermobacter</taxon>
    </lineage>
</organism>
<dbReference type="Proteomes" id="UP000236340">
    <property type="component" value="Unassembled WGS sequence"/>
</dbReference>
<proteinExistence type="predicted"/>
<dbReference type="AlphaFoldDB" id="A0A2K2HAS1"/>
<dbReference type="OrthoDB" id="4560214at2"/>
<sequence>MGRKYVECRDFSGDDHCSEILTGNNDEELMEAVIKHAINMHGMANTTDFRTKVSMTFKEGTPTH</sequence>
<gene>
    <name evidence="1" type="ORF">C2E25_08025</name>
</gene>
<dbReference type="EMBL" id="PPFX01000014">
    <property type="protein sequence ID" value="PNU20361.1"/>
    <property type="molecule type" value="Genomic_DNA"/>
</dbReference>
<evidence type="ECO:0000313" key="2">
    <source>
        <dbReference type="Proteomes" id="UP000236340"/>
    </source>
</evidence>
<dbReference type="InterPro" id="IPR009409">
    <property type="entry name" value="DUF1059"/>
</dbReference>
<dbReference type="RefSeq" id="WP_103115240.1">
    <property type="nucleotide sequence ID" value="NZ_PPFX01000014.1"/>
</dbReference>
<dbReference type="Pfam" id="PF06348">
    <property type="entry name" value="DUF1059"/>
    <property type="match status" value="1"/>
</dbReference>
<comment type="caution">
    <text evidence="1">The sequence shown here is derived from an EMBL/GenBank/DDBJ whole genome shotgun (WGS) entry which is preliminary data.</text>
</comment>
<evidence type="ECO:0008006" key="3">
    <source>
        <dbReference type="Google" id="ProtNLM"/>
    </source>
</evidence>
<protein>
    <recommendedName>
        <fullName evidence="3">Small metal-binding protein</fullName>
    </recommendedName>
</protein>
<evidence type="ECO:0000313" key="1">
    <source>
        <dbReference type="EMBL" id="PNU20361.1"/>
    </source>
</evidence>
<accession>A0A2K2HAS1</accession>
<name>A0A2K2HAS1_9BACT</name>